<comment type="subcellular location">
    <subcellularLocation>
        <location evidence="2">Cell membrane</location>
    </subcellularLocation>
</comment>
<dbReference type="InterPro" id="IPR036890">
    <property type="entry name" value="HATPase_C_sf"/>
</dbReference>
<keyword evidence="8" id="KW-0472">Membrane</keyword>
<gene>
    <name evidence="10" type="ORF">P0Y48_08500</name>
</gene>
<dbReference type="Gene3D" id="1.10.287.130">
    <property type="match status" value="1"/>
</dbReference>
<name>A0AAJ6B480_9MICO</name>
<evidence type="ECO:0000259" key="9">
    <source>
        <dbReference type="PROSITE" id="PS50109"/>
    </source>
</evidence>
<evidence type="ECO:0000313" key="10">
    <source>
        <dbReference type="EMBL" id="WEK12516.1"/>
    </source>
</evidence>
<keyword evidence="8" id="KW-1133">Transmembrane helix</keyword>
<accession>A0AAJ6B480</accession>
<dbReference type="SMART" id="SM00388">
    <property type="entry name" value="HisKA"/>
    <property type="match status" value="1"/>
</dbReference>
<feature type="domain" description="Histidine kinase" evidence="9">
    <location>
        <begin position="114"/>
        <end position="322"/>
    </location>
</feature>
<keyword evidence="8" id="KW-0812">Transmembrane</keyword>
<dbReference type="SMART" id="SM00387">
    <property type="entry name" value="HATPase_c"/>
    <property type="match status" value="1"/>
</dbReference>
<dbReference type="EC" id="2.7.13.3" evidence="3"/>
<evidence type="ECO:0000256" key="3">
    <source>
        <dbReference type="ARBA" id="ARBA00012438"/>
    </source>
</evidence>
<evidence type="ECO:0000256" key="1">
    <source>
        <dbReference type="ARBA" id="ARBA00000085"/>
    </source>
</evidence>
<dbReference type="Pfam" id="PF02518">
    <property type="entry name" value="HATPase_c"/>
    <property type="match status" value="1"/>
</dbReference>
<feature type="transmembrane region" description="Helical" evidence="8">
    <location>
        <begin position="71"/>
        <end position="94"/>
    </location>
</feature>
<dbReference type="InterPro" id="IPR036097">
    <property type="entry name" value="HisK_dim/P_sf"/>
</dbReference>
<dbReference type="SUPFAM" id="SSF55874">
    <property type="entry name" value="ATPase domain of HSP90 chaperone/DNA topoisomerase II/histidine kinase"/>
    <property type="match status" value="1"/>
</dbReference>
<dbReference type="PROSITE" id="PS50109">
    <property type="entry name" value="HIS_KIN"/>
    <property type="match status" value="1"/>
</dbReference>
<evidence type="ECO:0000256" key="7">
    <source>
        <dbReference type="ARBA" id="ARBA00023012"/>
    </source>
</evidence>
<dbReference type="Proteomes" id="UP001213972">
    <property type="component" value="Chromosome"/>
</dbReference>
<dbReference type="CDD" id="cd00075">
    <property type="entry name" value="HATPase"/>
    <property type="match status" value="1"/>
</dbReference>
<protein>
    <recommendedName>
        <fullName evidence="3">histidine kinase</fullName>
        <ecNumber evidence="3">2.7.13.3</ecNumber>
    </recommendedName>
</protein>
<comment type="catalytic activity">
    <reaction evidence="1">
        <text>ATP + protein L-histidine = ADP + protein N-phospho-L-histidine.</text>
        <dbReference type="EC" id="2.7.13.3"/>
    </reaction>
</comment>
<dbReference type="GO" id="GO:0000155">
    <property type="term" value="F:phosphorelay sensor kinase activity"/>
    <property type="evidence" value="ECO:0007669"/>
    <property type="project" value="InterPro"/>
</dbReference>
<keyword evidence="6 10" id="KW-0418">Kinase</keyword>
<dbReference type="InterPro" id="IPR050736">
    <property type="entry name" value="Sensor_HK_Regulatory"/>
</dbReference>
<dbReference type="PRINTS" id="PR00344">
    <property type="entry name" value="BCTRLSENSOR"/>
</dbReference>
<evidence type="ECO:0000256" key="6">
    <source>
        <dbReference type="ARBA" id="ARBA00022777"/>
    </source>
</evidence>
<dbReference type="GO" id="GO:0005886">
    <property type="term" value="C:plasma membrane"/>
    <property type="evidence" value="ECO:0007669"/>
    <property type="project" value="UniProtKB-SubCell"/>
</dbReference>
<sequence length="322" mass="34084">MSASADRARVQRAAMRIGVLVGLASALIIAGGVVTLVLLLLTSGRPEGHHGDARPDADPDGDRFVVDVDHVLPWVVVLGVVGVLLLAFVAWFAARRAVRPLADALQTQRTFVADASHEIRTPLTALTSRIQIVQRRLDRGEDARPAVAELRRDAAVLDEVLTDMLLAAEGQHTGEPAEVGAAVEAAVSTVRPLADDADVHLAVATPAAARVTLAPVTLTRLLVALLDNAVQHAPRGSSVTLDVEEGTRDVTFRVRDTGSGVADEDRERIFERFARSGEVGRRRGFGLGLALVREAATAAGGSVRIEETSPRGTTFALTVPRA</sequence>
<dbReference type="InterPro" id="IPR003661">
    <property type="entry name" value="HisK_dim/P_dom"/>
</dbReference>
<evidence type="ECO:0000313" key="11">
    <source>
        <dbReference type="Proteomes" id="UP001213972"/>
    </source>
</evidence>
<dbReference type="EMBL" id="CP119321">
    <property type="protein sequence ID" value="WEK12516.1"/>
    <property type="molecule type" value="Genomic_DNA"/>
</dbReference>
<dbReference type="Gene3D" id="3.30.565.10">
    <property type="entry name" value="Histidine kinase-like ATPase, C-terminal domain"/>
    <property type="match status" value="1"/>
</dbReference>
<dbReference type="PANTHER" id="PTHR43711">
    <property type="entry name" value="TWO-COMPONENT HISTIDINE KINASE"/>
    <property type="match status" value="1"/>
</dbReference>
<evidence type="ECO:0000256" key="4">
    <source>
        <dbReference type="ARBA" id="ARBA00022553"/>
    </source>
</evidence>
<organism evidence="10 11">
    <name type="scientific">Candidatus Microbacterium phytovorans</name>
    <dbReference type="NCBI Taxonomy" id="3121374"/>
    <lineage>
        <taxon>Bacteria</taxon>
        <taxon>Bacillati</taxon>
        <taxon>Actinomycetota</taxon>
        <taxon>Actinomycetes</taxon>
        <taxon>Micrococcales</taxon>
        <taxon>Microbacteriaceae</taxon>
        <taxon>Microbacterium</taxon>
    </lineage>
</organism>
<evidence type="ECO:0000256" key="8">
    <source>
        <dbReference type="SAM" id="Phobius"/>
    </source>
</evidence>
<dbReference type="InterPro" id="IPR003594">
    <property type="entry name" value="HATPase_dom"/>
</dbReference>
<keyword evidence="4" id="KW-0597">Phosphoprotein</keyword>
<dbReference type="CDD" id="cd00082">
    <property type="entry name" value="HisKA"/>
    <property type="match status" value="1"/>
</dbReference>
<proteinExistence type="predicted"/>
<dbReference type="AlphaFoldDB" id="A0AAJ6B480"/>
<reference evidence="10" key="1">
    <citation type="submission" date="2023-03" db="EMBL/GenBank/DDBJ databases">
        <title>Andean soil-derived lignocellulolytic bacterial consortium as a source of novel taxa and putative plastic-active enzymes.</title>
        <authorList>
            <person name="Diaz-Garcia L."/>
            <person name="Chuvochina M."/>
            <person name="Feuerriegel G."/>
            <person name="Bunk B."/>
            <person name="Sproer C."/>
            <person name="Streit W.R."/>
            <person name="Rodriguez L.M."/>
            <person name="Overmann J."/>
            <person name="Jimenez D.J."/>
        </authorList>
    </citation>
    <scope>NUCLEOTIDE SEQUENCE</scope>
    <source>
        <strain evidence="10">MAG 4610</strain>
    </source>
</reference>
<keyword evidence="7" id="KW-0902">Two-component regulatory system</keyword>
<keyword evidence="5" id="KW-0808">Transferase</keyword>
<evidence type="ECO:0000256" key="5">
    <source>
        <dbReference type="ARBA" id="ARBA00022679"/>
    </source>
</evidence>
<dbReference type="InterPro" id="IPR005467">
    <property type="entry name" value="His_kinase_dom"/>
</dbReference>
<feature type="transmembrane region" description="Helical" evidence="8">
    <location>
        <begin position="17"/>
        <end position="41"/>
    </location>
</feature>
<dbReference type="SUPFAM" id="SSF47384">
    <property type="entry name" value="Homodimeric domain of signal transducing histidine kinase"/>
    <property type="match status" value="1"/>
</dbReference>
<evidence type="ECO:0000256" key="2">
    <source>
        <dbReference type="ARBA" id="ARBA00004236"/>
    </source>
</evidence>
<dbReference type="Pfam" id="PF00512">
    <property type="entry name" value="HisKA"/>
    <property type="match status" value="1"/>
</dbReference>
<dbReference type="PANTHER" id="PTHR43711:SF32">
    <property type="entry name" value="SENSOR-TYPE HISTIDINE KINASE PRRB"/>
    <property type="match status" value="1"/>
</dbReference>
<dbReference type="InterPro" id="IPR004358">
    <property type="entry name" value="Sig_transdc_His_kin-like_C"/>
</dbReference>